<name>A0ACC0UD05_9AGAM</name>
<proteinExistence type="predicted"/>
<reference evidence="1" key="1">
    <citation type="submission" date="2021-03" db="EMBL/GenBank/DDBJ databases">
        <title>Evolutionary priming and transition to the ectomycorrhizal habit in an iconic lineage of mushroom-forming fungi: is preadaptation a requirement?</title>
        <authorList>
            <consortium name="DOE Joint Genome Institute"/>
            <person name="Looney B.P."/>
            <person name="Miyauchi S."/>
            <person name="Morin E."/>
            <person name="Drula E."/>
            <person name="Courty P.E."/>
            <person name="Chicoki N."/>
            <person name="Fauchery L."/>
            <person name="Kohler A."/>
            <person name="Kuo A."/>
            <person name="LaButti K."/>
            <person name="Pangilinan J."/>
            <person name="Lipzen A."/>
            <person name="Riley R."/>
            <person name="Andreopoulos W."/>
            <person name="He G."/>
            <person name="Johnson J."/>
            <person name="Barry K.W."/>
            <person name="Grigoriev I.V."/>
            <person name="Nagy L."/>
            <person name="Hibbett D."/>
            <person name="Henrissat B."/>
            <person name="Matheny P.B."/>
            <person name="Labbe J."/>
            <person name="Martin A.F."/>
        </authorList>
    </citation>
    <scope>NUCLEOTIDE SEQUENCE</scope>
    <source>
        <strain evidence="1">BPL698</strain>
    </source>
</reference>
<accession>A0ACC0UD05</accession>
<dbReference type="Proteomes" id="UP001207468">
    <property type="component" value="Unassembled WGS sequence"/>
</dbReference>
<evidence type="ECO:0000313" key="2">
    <source>
        <dbReference type="Proteomes" id="UP001207468"/>
    </source>
</evidence>
<comment type="caution">
    <text evidence="1">The sequence shown here is derived from an EMBL/GenBank/DDBJ whole genome shotgun (WGS) entry which is preliminary data.</text>
</comment>
<dbReference type="EMBL" id="JAGFNK010000076">
    <property type="protein sequence ID" value="KAI9508949.1"/>
    <property type="molecule type" value="Genomic_DNA"/>
</dbReference>
<organism evidence="1 2">
    <name type="scientific">Russula earlei</name>
    <dbReference type="NCBI Taxonomy" id="71964"/>
    <lineage>
        <taxon>Eukaryota</taxon>
        <taxon>Fungi</taxon>
        <taxon>Dikarya</taxon>
        <taxon>Basidiomycota</taxon>
        <taxon>Agaricomycotina</taxon>
        <taxon>Agaricomycetes</taxon>
        <taxon>Russulales</taxon>
        <taxon>Russulaceae</taxon>
        <taxon>Russula</taxon>
    </lineage>
</organism>
<evidence type="ECO:0000313" key="1">
    <source>
        <dbReference type="EMBL" id="KAI9508949.1"/>
    </source>
</evidence>
<keyword evidence="2" id="KW-1185">Reference proteome</keyword>
<gene>
    <name evidence="1" type="ORF">F5148DRAFT_1275526</name>
</gene>
<sequence length="539" mass="59030">MFNTRHLFRDLPCPLGLSCNRQICLFSHDPTVVLKVTQVQPHSASVPVPIAATSTVPSKRRAQFDVQLDLRKVSSSTRPSYPANVERPTKLQRTGAAAKPVAVPTASSSATGVPILMVNAGQSKIPVSTRQSMLKLIYDHFVVLYNAVLPQNPTLASEHALRQEEEIYGRTNKSTYRNTVITSIAALKKRPTPTSLAHSSIGTAGDLAARREESDAQTSLQLTPSQLEPILLTPQDLQRWNYMVEIPVEWGAGGESPSADGELFTCERCKMPYIVRPLDHDPAIAEACHYHWGKPLYRSIGGERTRTYTCCSLTADVHADGCTRGPHVFYETEASLLHARHPFSESPPSTSSVLDIVALDCEMVYTTGGFRIARVSVVDASGKEVFDELIKMDDGVQVVDFNTRFSGIRPEEYTTRAVLPLESVRRALAQLISADTILIGHALDNDLRALRMVHRRVVDTAVLFPHPRGPPYRRALRDLTKEYLSRSIQAGDGSKGHSSVEDSVASLDLVKRFVLNTKTKPTVATVGVGGHGGGDVARL</sequence>
<protein>
    <submittedName>
        <fullName evidence="1">Rexo1 protein</fullName>
    </submittedName>
</protein>